<evidence type="ECO:0000313" key="2">
    <source>
        <dbReference type="EMBL" id="RXJ55451.1"/>
    </source>
</evidence>
<dbReference type="GO" id="GO:0008360">
    <property type="term" value="P:regulation of cell shape"/>
    <property type="evidence" value="ECO:0007669"/>
    <property type="project" value="InterPro"/>
</dbReference>
<organism evidence="2 3">
    <name type="scientific">Candidatus Marinarcus aquaticus</name>
    <dbReference type="NCBI Taxonomy" id="2044504"/>
    <lineage>
        <taxon>Bacteria</taxon>
        <taxon>Pseudomonadati</taxon>
        <taxon>Campylobacterota</taxon>
        <taxon>Epsilonproteobacteria</taxon>
        <taxon>Campylobacterales</taxon>
        <taxon>Arcobacteraceae</taxon>
        <taxon>Candidatus Marinarcus</taxon>
    </lineage>
</organism>
<dbReference type="InterPro" id="IPR042175">
    <property type="entry name" value="Cell/Rod_MreC_2"/>
</dbReference>
<dbReference type="PANTHER" id="PTHR34138:SF1">
    <property type="entry name" value="CELL SHAPE-DETERMINING PROTEIN MREC"/>
    <property type="match status" value="1"/>
</dbReference>
<protein>
    <submittedName>
        <fullName evidence="2">Rod shape-determining protein MreC</fullName>
    </submittedName>
</protein>
<gene>
    <name evidence="2" type="ORF">CRV04_10125</name>
</gene>
<accession>A0A4Q0XNP5</accession>
<dbReference type="PANTHER" id="PTHR34138">
    <property type="entry name" value="CELL SHAPE-DETERMINING PROTEIN MREC"/>
    <property type="match status" value="1"/>
</dbReference>
<name>A0A4Q0XNP5_9BACT</name>
<keyword evidence="3" id="KW-1185">Reference proteome</keyword>
<evidence type="ECO:0000313" key="3">
    <source>
        <dbReference type="Proteomes" id="UP000290657"/>
    </source>
</evidence>
<dbReference type="Pfam" id="PF04085">
    <property type="entry name" value="MreC"/>
    <property type="match status" value="1"/>
</dbReference>
<feature type="domain" description="Rod shape-determining protein MreC beta-barrel core" evidence="1">
    <location>
        <begin position="145"/>
        <end position="244"/>
    </location>
</feature>
<dbReference type="RefSeq" id="WP_128996735.1">
    <property type="nucleotide sequence ID" value="NZ_PDKN01000007.1"/>
</dbReference>
<dbReference type="Proteomes" id="UP000290657">
    <property type="component" value="Unassembled WGS sequence"/>
</dbReference>
<dbReference type="NCBIfam" id="NF010507">
    <property type="entry name" value="PRK13922.10-6"/>
    <property type="match status" value="1"/>
</dbReference>
<evidence type="ECO:0000259" key="1">
    <source>
        <dbReference type="Pfam" id="PF04085"/>
    </source>
</evidence>
<dbReference type="GO" id="GO:0005886">
    <property type="term" value="C:plasma membrane"/>
    <property type="evidence" value="ECO:0007669"/>
    <property type="project" value="TreeGrafter"/>
</dbReference>
<dbReference type="InterPro" id="IPR055342">
    <property type="entry name" value="MreC_beta-barrel_core"/>
</dbReference>
<proteinExistence type="predicted"/>
<sequence>MNKLVFLFILLIVTVVYIFKKDRLLSDNYPIMNELKAKYIQKVITFEEIAQTYFKQTQTIKELKAQNEELVKFQSLFQSTQTQLQNLQAAIDSVHNIEEDVKLAKVLSYVDMNDFTKVWLDLKKEDNKIEALIDGEYSAGIVINKSGYAQALLNGNEKCNYSVFIGENKAPGITHEHKESKYITVKYIPIWIDIKVGDEVVTSGMDNIFFEGLKVGKVVHIKRMADIQEATVLPYAQVLKKEYFHIYTKEEPLKVKTPKIKKPNVSTLP</sequence>
<reference evidence="2 3" key="1">
    <citation type="submission" date="2017-10" db="EMBL/GenBank/DDBJ databases">
        <title>Genomics of the genus Arcobacter.</title>
        <authorList>
            <person name="Perez-Cataluna A."/>
            <person name="Figueras M.J."/>
        </authorList>
    </citation>
    <scope>NUCLEOTIDE SEQUENCE [LARGE SCALE GENOMIC DNA]</scope>
    <source>
        <strain evidence="2 3">CECT 8987</strain>
    </source>
</reference>
<dbReference type="EMBL" id="PDKN01000007">
    <property type="protein sequence ID" value="RXJ55451.1"/>
    <property type="molecule type" value="Genomic_DNA"/>
</dbReference>
<comment type="caution">
    <text evidence="2">The sequence shown here is derived from an EMBL/GenBank/DDBJ whole genome shotgun (WGS) entry which is preliminary data.</text>
</comment>
<dbReference type="OrthoDB" id="5372414at2"/>
<dbReference type="InterPro" id="IPR007221">
    <property type="entry name" value="MreC"/>
</dbReference>
<dbReference type="AlphaFoldDB" id="A0A4Q0XNP5"/>
<dbReference type="Gene3D" id="2.40.10.350">
    <property type="entry name" value="Rod shape-determining protein MreC, domain 2"/>
    <property type="match status" value="1"/>
</dbReference>